<feature type="signal peptide" evidence="1">
    <location>
        <begin position="1"/>
        <end position="20"/>
    </location>
</feature>
<feature type="chain" id="PRO_5036826137" description="DUF4252 domain-containing protein" evidence="1">
    <location>
        <begin position="21"/>
        <end position="155"/>
    </location>
</feature>
<dbReference type="EMBL" id="VIKU02000004">
    <property type="protein sequence ID" value="NHF60338.1"/>
    <property type="molecule type" value="Genomic_DNA"/>
</dbReference>
<reference evidence="2" key="2">
    <citation type="submission" date="2020-03" db="EMBL/GenBank/DDBJ databases">
        <title>Flavobacteriaceae bacterium strain TP-CH-4, a member of the family Flavobacteriaceae isolated from a deep-sea seamount.</title>
        <authorList>
            <person name="Zhang D.-C."/>
        </authorList>
    </citation>
    <scope>NUCLEOTIDE SEQUENCE</scope>
    <source>
        <strain evidence="2">TP-CH-4</strain>
    </source>
</reference>
<name>A0A967AU63_9FLAO</name>
<evidence type="ECO:0000313" key="3">
    <source>
        <dbReference type="Proteomes" id="UP000707206"/>
    </source>
</evidence>
<keyword evidence="3" id="KW-1185">Reference proteome</keyword>
<proteinExistence type="predicted"/>
<protein>
    <recommendedName>
        <fullName evidence="4">DUF4252 domain-containing protein</fullName>
    </recommendedName>
</protein>
<gene>
    <name evidence="2" type="ORF">FK220_013370</name>
</gene>
<keyword evidence="1" id="KW-0732">Signal</keyword>
<dbReference type="AlphaFoldDB" id="A0A967AU63"/>
<evidence type="ECO:0000256" key="1">
    <source>
        <dbReference type="SAM" id="SignalP"/>
    </source>
</evidence>
<sequence length="155" mass="17851">MKNVLSISCLVFLSVSGLFAQTKEKENTFLLGFNIVKVYDFESSPKSKGFFLVDVFEDDYRLKLTRKTYKVNLVFDEARKEAIQRMVSKVLDGEKPVVGYDPMIWKGTTQNGAPMYEIKLEGNNLKMRIYRKHIDSDGFSVINRLGTEFLKEINS</sequence>
<reference evidence="2" key="1">
    <citation type="submission" date="2019-07" db="EMBL/GenBank/DDBJ databases">
        <authorList>
            <person name="De-Chao Zhang Q."/>
        </authorList>
    </citation>
    <scope>NUCLEOTIDE SEQUENCE</scope>
    <source>
        <strain evidence="2">TP-CH-4</strain>
    </source>
</reference>
<organism evidence="2 3">
    <name type="scientific">Pelagihabitans pacificus</name>
    <dbReference type="NCBI Taxonomy" id="2696054"/>
    <lineage>
        <taxon>Bacteria</taxon>
        <taxon>Pseudomonadati</taxon>
        <taxon>Bacteroidota</taxon>
        <taxon>Flavobacteriia</taxon>
        <taxon>Flavobacteriales</taxon>
        <taxon>Flavobacteriaceae</taxon>
        <taxon>Pelagihabitans</taxon>
    </lineage>
</organism>
<evidence type="ECO:0000313" key="2">
    <source>
        <dbReference type="EMBL" id="NHF60338.1"/>
    </source>
</evidence>
<accession>A0A967AU63</accession>
<dbReference type="RefSeq" id="WP_152574851.1">
    <property type="nucleotide sequence ID" value="NZ_VIKU02000004.1"/>
</dbReference>
<evidence type="ECO:0008006" key="4">
    <source>
        <dbReference type="Google" id="ProtNLM"/>
    </source>
</evidence>
<comment type="caution">
    <text evidence="2">The sequence shown here is derived from an EMBL/GenBank/DDBJ whole genome shotgun (WGS) entry which is preliminary data.</text>
</comment>
<dbReference type="Proteomes" id="UP000707206">
    <property type="component" value="Unassembled WGS sequence"/>
</dbReference>